<name>A0A8J2MZZ7_COTCN</name>
<dbReference type="EMBL" id="CAJNRD030001124">
    <property type="protein sequence ID" value="CAG5108225.1"/>
    <property type="molecule type" value="Genomic_DNA"/>
</dbReference>
<gene>
    <name evidence="2" type="ORF">HICCMSTLAB_LOCUS13131</name>
</gene>
<dbReference type="Proteomes" id="UP000786811">
    <property type="component" value="Unassembled WGS sequence"/>
</dbReference>
<evidence type="ECO:0000256" key="1">
    <source>
        <dbReference type="SAM" id="MobiDB-lite"/>
    </source>
</evidence>
<organism evidence="2 3">
    <name type="scientific">Cotesia congregata</name>
    <name type="common">Parasitoid wasp</name>
    <name type="synonym">Apanteles congregatus</name>
    <dbReference type="NCBI Taxonomy" id="51543"/>
    <lineage>
        <taxon>Eukaryota</taxon>
        <taxon>Metazoa</taxon>
        <taxon>Ecdysozoa</taxon>
        <taxon>Arthropoda</taxon>
        <taxon>Hexapoda</taxon>
        <taxon>Insecta</taxon>
        <taxon>Pterygota</taxon>
        <taxon>Neoptera</taxon>
        <taxon>Endopterygota</taxon>
        <taxon>Hymenoptera</taxon>
        <taxon>Apocrita</taxon>
        <taxon>Ichneumonoidea</taxon>
        <taxon>Braconidae</taxon>
        <taxon>Microgastrinae</taxon>
        <taxon>Cotesia</taxon>
    </lineage>
</organism>
<sequence>MGREPSASELRPARRQDRRGCTTERSGRKLENSGTIVAVGKQYKSPRVRATTRRQQNKAVAVSWREVVRRLQGTLSSLVGKIRLWLAPGLISSSGQGLII</sequence>
<comment type="caution">
    <text evidence="2">The sequence shown here is derived from an EMBL/GenBank/DDBJ whole genome shotgun (WGS) entry which is preliminary data.</text>
</comment>
<reference evidence="2" key="1">
    <citation type="submission" date="2021-04" db="EMBL/GenBank/DDBJ databases">
        <authorList>
            <person name="Chebbi M.A.C M."/>
        </authorList>
    </citation>
    <scope>NUCLEOTIDE SEQUENCE</scope>
</reference>
<evidence type="ECO:0000313" key="3">
    <source>
        <dbReference type="Proteomes" id="UP000786811"/>
    </source>
</evidence>
<keyword evidence="3" id="KW-1185">Reference proteome</keyword>
<dbReference type="AlphaFoldDB" id="A0A8J2MZZ7"/>
<evidence type="ECO:0000313" key="2">
    <source>
        <dbReference type="EMBL" id="CAG5108225.1"/>
    </source>
</evidence>
<feature type="compositionally biased region" description="Basic and acidic residues" evidence="1">
    <location>
        <begin position="11"/>
        <end position="31"/>
    </location>
</feature>
<proteinExistence type="predicted"/>
<accession>A0A8J2MZZ7</accession>
<feature type="region of interest" description="Disordered" evidence="1">
    <location>
        <begin position="1"/>
        <end position="35"/>
    </location>
</feature>
<protein>
    <submittedName>
        <fullName evidence="2">Uncharacterized protein</fullName>
    </submittedName>
</protein>